<evidence type="ECO:0000313" key="2">
    <source>
        <dbReference type="EMBL" id="GMG48664.1"/>
    </source>
</evidence>
<feature type="transmembrane region" description="Helical" evidence="1">
    <location>
        <begin position="9"/>
        <end position="28"/>
    </location>
</feature>
<organism evidence="2 3">
    <name type="scientific">Aspergillus oryzae var. brunneus</name>
    <dbReference type="NCBI Taxonomy" id="332754"/>
    <lineage>
        <taxon>Eukaryota</taxon>
        <taxon>Fungi</taxon>
        <taxon>Dikarya</taxon>
        <taxon>Ascomycota</taxon>
        <taxon>Pezizomycotina</taxon>
        <taxon>Eurotiomycetes</taxon>
        <taxon>Eurotiomycetidae</taxon>
        <taxon>Eurotiales</taxon>
        <taxon>Aspergillaceae</taxon>
        <taxon>Aspergillus</taxon>
        <taxon>Aspergillus subgen. Circumdati</taxon>
    </lineage>
</organism>
<evidence type="ECO:0000313" key="3">
    <source>
        <dbReference type="Proteomes" id="UP001165189"/>
    </source>
</evidence>
<keyword evidence="1" id="KW-0472">Membrane</keyword>
<dbReference type="EMBL" id="BSYB01000029">
    <property type="protein sequence ID" value="GMG48664.1"/>
    <property type="molecule type" value="Genomic_DNA"/>
</dbReference>
<proteinExistence type="predicted"/>
<accession>A0ABQ6KXA1</accession>
<keyword evidence="1" id="KW-1133">Transmembrane helix</keyword>
<keyword evidence="1" id="KW-0812">Transmembrane</keyword>
<keyword evidence="3" id="KW-1185">Reference proteome</keyword>
<evidence type="ECO:0000256" key="1">
    <source>
        <dbReference type="SAM" id="Phobius"/>
    </source>
</evidence>
<dbReference type="InterPro" id="IPR036259">
    <property type="entry name" value="MFS_trans_sf"/>
</dbReference>
<name>A0ABQ6KXA1_ASPOZ</name>
<comment type="caution">
    <text evidence="2">The sequence shown here is derived from an EMBL/GenBank/DDBJ whole genome shotgun (WGS) entry which is preliminary data.</text>
</comment>
<gene>
    <name evidence="2" type="ORF">Aory05_000733400</name>
</gene>
<reference evidence="2" key="1">
    <citation type="submission" date="2023-04" db="EMBL/GenBank/DDBJ databases">
        <title>Aspergillus oryzae var. brunneus NBRC 4377.</title>
        <authorList>
            <person name="Ichikawa N."/>
            <person name="Sato H."/>
            <person name="Tonouchi N."/>
        </authorList>
    </citation>
    <scope>NUCLEOTIDE SEQUENCE</scope>
    <source>
        <strain evidence="2">NBRC 4377</strain>
    </source>
</reference>
<sequence length="87" mass="9949">MFDSIGEKTLYIFGIANVITIPMVWALYPESNQRTLEQIDLLFAADSIWVWDAERNFQTLVENNPELTQATRARALSDTEKAKAIED</sequence>
<dbReference type="Gene3D" id="1.20.1250.20">
    <property type="entry name" value="MFS general substrate transporter like domains"/>
    <property type="match status" value="1"/>
</dbReference>
<protein>
    <submittedName>
        <fullName evidence="2">Unnamed protein product</fullName>
    </submittedName>
</protein>
<dbReference type="Proteomes" id="UP001165189">
    <property type="component" value="Unassembled WGS sequence"/>
</dbReference>